<dbReference type="STRING" id="500610.SAMN02799615_02114"/>
<keyword evidence="1" id="KW-1133">Transmembrane helix</keyword>
<dbReference type="AlphaFoldDB" id="A0A1I2EVA8"/>
<proteinExistence type="predicted"/>
<dbReference type="EMBL" id="FONH01000005">
    <property type="protein sequence ID" value="SFE96785.1"/>
    <property type="molecule type" value="Genomic_DNA"/>
</dbReference>
<gene>
    <name evidence="2" type="ORF">SAMN02799615_02114</name>
</gene>
<dbReference type="Proteomes" id="UP000199477">
    <property type="component" value="Unassembled WGS sequence"/>
</dbReference>
<keyword evidence="1" id="KW-0472">Membrane</keyword>
<reference evidence="3" key="1">
    <citation type="submission" date="2016-10" db="EMBL/GenBank/DDBJ databases">
        <authorList>
            <person name="Varghese N."/>
            <person name="Submissions S."/>
        </authorList>
    </citation>
    <scope>NUCLEOTIDE SEQUENCE [LARGE SCALE GENOMIC DNA]</scope>
    <source>
        <strain evidence="3">UNC178MFTsu3.1</strain>
    </source>
</reference>
<evidence type="ECO:0000256" key="1">
    <source>
        <dbReference type="SAM" id="Phobius"/>
    </source>
</evidence>
<sequence length="42" mass="4799">MIRQTMDKEQEARRKGARRTALVVAVIAVAIFLLSILQMLRT</sequence>
<evidence type="ECO:0000313" key="3">
    <source>
        <dbReference type="Proteomes" id="UP000199477"/>
    </source>
</evidence>
<protein>
    <submittedName>
        <fullName evidence="2">Uncharacterized protein</fullName>
    </submittedName>
</protein>
<organism evidence="2 3">
    <name type="scientific">Dyella marensis</name>
    <dbReference type="NCBI Taxonomy" id="500610"/>
    <lineage>
        <taxon>Bacteria</taxon>
        <taxon>Pseudomonadati</taxon>
        <taxon>Pseudomonadota</taxon>
        <taxon>Gammaproteobacteria</taxon>
        <taxon>Lysobacterales</taxon>
        <taxon>Rhodanobacteraceae</taxon>
        <taxon>Dyella</taxon>
    </lineage>
</organism>
<keyword evidence="1" id="KW-0812">Transmembrane</keyword>
<keyword evidence="3" id="KW-1185">Reference proteome</keyword>
<evidence type="ECO:0000313" key="2">
    <source>
        <dbReference type="EMBL" id="SFE96785.1"/>
    </source>
</evidence>
<feature type="transmembrane region" description="Helical" evidence="1">
    <location>
        <begin position="21"/>
        <end position="40"/>
    </location>
</feature>
<name>A0A1I2EVA8_9GAMM</name>
<accession>A0A1I2EVA8</accession>